<evidence type="ECO:0000259" key="7">
    <source>
        <dbReference type="PROSITE" id="PS51198"/>
    </source>
</evidence>
<organism evidence="8 9">
    <name type="scientific">Camelimonas fluminis</name>
    <dbReference type="NCBI Taxonomy" id="1576911"/>
    <lineage>
        <taxon>Bacteria</taxon>
        <taxon>Pseudomonadati</taxon>
        <taxon>Pseudomonadota</taxon>
        <taxon>Alphaproteobacteria</taxon>
        <taxon>Hyphomicrobiales</taxon>
        <taxon>Chelatococcaceae</taxon>
        <taxon>Camelimonas</taxon>
    </lineage>
</organism>
<dbReference type="CDD" id="cd17932">
    <property type="entry name" value="DEXQc_UvrD"/>
    <property type="match status" value="1"/>
</dbReference>
<feature type="domain" description="UvrD-like helicase ATP-binding" evidence="7">
    <location>
        <begin position="29"/>
        <end position="186"/>
    </location>
</feature>
<dbReference type="InterPro" id="IPR014016">
    <property type="entry name" value="UvrD-like_ATP-bd"/>
</dbReference>
<dbReference type="PROSITE" id="PS51198">
    <property type="entry name" value="UVRD_HELICASE_ATP_BIND"/>
    <property type="match status" value="1"/>
</dbReference>
<dbReference type="InterPro" id="IPR027417">
    <property type="entry name" value="P-loop_NTPase"/>
</dbReference>
<evidence type="ECO:0000313" key="9">
    <source>
        <dbReference type="Proteomes" id="UP001595704"/>
    </source>
</evidence>
<keyword evidence="4 6" id="KW-0067">ATP-binding</keyword>
<protein>
    <recommendedName>
        <fullName evidence="5">DNA 3'-5' helicase II</fullName>
    </recommendedName>
</protein>
<evidence type="ECO:0000256" key="2">
    <source>
        <dbReference type="ARBA" id="ARBA00022801"/>
    </source>
</evidence>
<dbReference type="RefSeq" id="WP_376853158.1">
    <property type="nucleotide sequence ID" value="NZ_JBHRYC010000079.1"/>
</dbReference>
<evidence type="ECO:0000313" key="8">
    <source>
        <dbReference type="EMBL" id="MFC3638839.1"/>
    </source>
</evidence>
<accession>A0ABV7UJE7</accession>
<keyword evidence="3 6" id="KW-0347">Helicase</keyword>
<comment type="caution">
    <text evidence="8">The sequence shown here is derived from an EMBL/GenBank/DDBJ whole genome shotgun (WGS) entry which is preliminary data.</text>
</comment>
<feature type="binding site" evidence="6">
    <location>
        <begin position="50"/>
        <end position="57"/>
    </location>
    <ligand>
        <name>ATP</name>
        <dbReference type="ChEBI" id="CHEBI:30616"/>
    </ligand>
</feature>
<sequence>MSQFQDDTEEVRVEEALVEFQALSATALTNLTKTQHSAVTAPFGPVLILAGAGTGKTRCLTSRIAWVIGERKLSLQHVLAITFTRKAAHEMKERLEHMMGPAARSMNIGTFHSICIRILRDNAEYIDLSPRFTVLDDDEQLAILKEVIAHDFPEDAKSISAAAIRDALERFSIIMVHIRMKRSSSH</sequence>
<evidence type="ECO:0000256" key="6">
    <source>
        <dbReference type="PROSITE-ProRule" id="PRU00560"/>
    </source>
</evidence>
<name>A0ABV7UJE7_9HYPH</name>
<keyword evidence="9" id="KW-1185">Reference proteome</keyword>
<dbReference type="Proteomes" id="UP001595704">
    <property type="component" value="Unassembled WGS sequence"/>
</dbReference>
<dbReference type="EMBL" id="JBHRYC010000079">
    <property type="protein sequence ID" value="MFC3638839.1"/>
    <property type="molecule type" value="Genomic_DNA"/>
</dbReference>
<dbReference type="Pfam" id="PF00580">
    <property type="entry name" value="UvrD-helicase"/>
    <property type="match status" value="1"/>
</dbReference>
<gene>
    <name evidence="8" type="ORF">ACFONL_15970</name>
</gene>
<dbReference type="InterPro" id="IPR000212">
    <property type="entry name" value="DNA_helicase_UvrD/REP"/>
</dbReference>
<keyword evidence="1 6" id="KW-0547">Nucleotide-binding</keyword>
<dbReference type="Gene3D" id="3.40.50.300">
    <property type="entry name" value="P-loop containing nucleotide triphosphate hydrolases"/>
    <property type="match status" value="1"/>
</dbReference>
<evidence type="ECO:0000256" key="5">
    <source>
        <dbReference type="ARBA" id="ARBA00034923"/>
    </source>
</evidence>
<keyword evidence="2 6" id="KW-0378">Hydrolase</keyword>
<evidence type="ECO:0000256" key="4">
    <source>
        <dbReference type="ARBA" id="ARBA00022840"/>
    </source>
</evidence>
<feature type="non-terminal residue" evidence="8">
    <location>
        <position position="186"/>
    </location>
</feature>
<dbReference type="PANTHER" id="PTHR11070">
    <property type="entry name" value="UVRD / RECB / PCRA DNA HELICASE FAMILY MEMBER"/>
    <property type="match status" value="1"/>
</dbReference>
<dbReference type="PANTHER" id="PTHR11070:SF2">
    <property type="entry name" value="ATP-DEPENDENT DNA HELICASE SRS2"/>
    <property type="match status" value="1"/>
</dbReference>
<dbReference type="SUPFAM" id="SSF52540">
    <property type="entry name" value="P-loop containing nucleoside triphosphate hydrolases"/>
    <property type="match status" value="1"/>
</dbReference>
<proteinExistence type="predicted"/>
<reference evidence="9" key="1">
    <citation type="journal article" date="2019" name="Int. J. Syst. Evol. Microbiol.">
        <title>The Global Catalogue of Microorganisms (GCM) 10K type strain sequencing project: providing services to taxonomists for standard genome sequencing and annotation.</title>
        <authorList>
            <consortium name="The Broad Institute Genomics Platform"/>
            <consortium name="The Broad Institute Genome Sequencing Center for Infectious Disease"/>
            <person name="Wu L."/>
            <person name="Ma J."/>
        </authorList>
    </citation>
    <scope>NUCLEOTIDE SEQUENCE [LARGE SCALE GENOMIC DNA]</scope>
    <source>
        <strain evidence="9">KCTC 42282</strain>
    </source>
</reference>
<evidence type="ECO:0000256" key="3">
    <source>
        <dbReference type="ARBA" id="ARBA00022806"/>
    </source>
</evidence>
<evidence type="ECO:0000256" key="1">
    <source>
        <dbReference type="ARBA" id="ARBA00022741"/>
    </source>
</evidence>